<feature type="transmembrane region" description="Helical" evidence="11">
    <location>
        <begin position="36"/>
        <end position="55"/>
    </location>
</feature>
<comment type="caution">
    <text evidence="13">The sequence shown here is derived from an EMBL/GenBank/DDBJ whole genome shotgun (WGS) entry which is preliminary data.</text>
</comment>
<dbReference type="AlphaFoldDB" id="A0A7W8N4I4"/>
<dbReference type="InterPro" id="IPR031381">
    <property type="entry name" value="YtcA"/>
</dbReference>
<keyword evidence="5 11" id="KW-0812">Transmembrane</keyword>
<feature type="chain" id="PRO_5030685427" description="Uncharacterized protein YtcA" evidence="12">
    <location>
        <begin position="25"/>
        <end position="88"/>
    </location>
</feature>
<dbReference type="Proteomes" id="UP000569092">
    <property type="component" value="Unassembled WGS sequence"/>
</dbReference>
<name>A0A7W8N4I4_9BACT</name>
<evidence type="ECO:0000256" key="5">
    <source>
        <dbReference type="ARBA" id="ARBA00022692"/>
    </source>
</evidence>
<keyword evidence="6 12" id="KW-0732">Signal</keyword>
<evidence type="ECO:0000256" key="3">
    <source>
        <dbReference type="ARBA" id="ARBA00021237"/>
    </source>
</evidence>
<dbReference type="GO" id="GO:0016020">
    <property type="term" value="C:membrane"/>
    <property type="evidence" value="ECO:0007669"/>
    <property type="project" value="UniProtKB-SubCell"/>
</dbReference>
<evidence type="ECO:0000256" key="2">
    <source>
        <dbReference type="ARBA" id="ARBA00008208"/>
    </source>
</evidence>
<comment type="subcellular location">
    <subcellularLocation>
        <location evidence="1">Membrane</location>
        <topology evidence="1">Multi-pass membrane protein</topology>
    </subcellularLocation>
</comment>
<keyword evidence="4" id="KW-1003">Cell membrane</keyword>
<evidence type="ECO:0000256" key="7">
    <source>
        <dbReference type="ARBA" id="ARBA00022989"/>
    </source>
</evidence>
<comment type="similarity">
    <text evidence="2">Belongs to the YtcA family.</text>
</comment>
<proteinExistence type="inferred from homology"/>
<feature type="signal peptide" evidence="12">
    <location>
        <begin position="1"/>
        <end position="24"/>
    </location>
</feature>
<evidence type="ECO:0000256" key="10">
    <source>
        <dbReference type="ARBA" id="ARBA00023288"/>
    </source>
</evidence>
<dbReference type="EMBL" id="JACHDZ010000001">
    <property type="protein sequence ID" value="MBB5342965.1"/>
    <property type="molecule type" value="Genomic_DNA"/>
</dbReference>
<protein>
    <recommendedName>
        <fullName evidence="3">Uncharacterized protein YtcA</fullName>
    </recommendedName>
</protein>
<evidence type="ECO:0000256" key="12">
    <source>
        <dbReference type="SAM" id="SignalP"/>
    </source>
</evidence>
<organism evidence="13 14">
    <name type="scientific">Tunturiibacter lichenicola</name>
    <dbReference type="NCBI Taxonomy" id="2051959"/>
    <lineage>
        <taxon>Bacteria</taxon>
        <taxon>Pseudomonadati</taxon>
        <taxon>Acidobacteriota</taxon>
        <taxon>Terriglobia</taxon>
        <taxon>Terriglobales</taxon>
        <taxon>Acidobacteriaceae</taxon>
        <taxon>Tunturiibacter</taxon>
    </lineage>
</organism>
<keyword evidence="8 11" id="KW-0472">Membrane</keyword>
<reference evidence="13 14" key="1">
    <citation type="submission" date="2020-08" db="EMBL/GenBank/DDBJ databases">
        <title>Genomic Encyclopedia of Type Strains, Phase IV (KMG-V): Genome sequencing to study the core and pangenomes of soil and plant-associated prokaryotes.</title>
        <authorList>
            <person name="Whitman W."/>
        </authorList>
    </citation>
    <scope>NUCLEOTIDE SEQUENCE [LARGE SCALE GENOMIC DNA]</scope>
    <source>
        <strain evidence="13 14">M8US30</strain>
    </source>
</reference>
<evidence type="ECO:0000256" key="8">
    <source>
        <dbReference type="ARBA" id="ARBA00023136"/>
    </source>
</evidence>
<evidence type="ECO:0000313" key="13">
    <source>
        <dbReference type="EMBL" id="MBB5342965.1"/>
    </source>
</evidence>
<evidence type="ECO:0000256" key="9">
    <source>
        <dbReference type="ARBA" id="ARBA00023139"/>
    </source>
</evidence>
<dbReference type="Pfam" id="PF17090">
    <property type="entry name" value="Ytca"/>
    <property type="match status" value="1"/>
</dbReference>
<sequence length="88" mass="10042">MTMRRKRSACLFALCLLCSGCDHAPSIDIIGSFFPVWMLCLSIAVILAFVVRYFLVRFKLDSEVGPVALFYPSVVVLFTSLLWLIFFR</sequence>
<evidence type="ECO:0000313" key="14">
    <source>
        <dbReference type="Proteomes" id="UP000569092"/>
    </source>
</evidence>
<keyword evidence="10" id="KW-0449">Lipoprotein</keyword>
<evidence type="ECO:0000256" key="6">
    <source>
        <dbReference type="ARBA" id="ARBA00022729"/>
    </source>
</evidence>
<gene>
    <name evidence="13" type="ORF">HDF10_000915</name>
</gene>
<feature type="transmembrane region" description="Helical" evidence="11">
    <location>
        <begin position="67"/>
        <end position="86"/>
    </location>
</feature>
<keyword evidence="7 11" id="KW-1133">Transmembrane helix</keyword>
<accession>A0A7W8N4I4</accession>
<keyword evidence="9" id="KW-0564">Palmitate</keyword>
<evidence type="ECO:0000256" key="4">
    <source>
        <dbReference type="ARBA" id="ARBA00022475"/>
    </source>
</evidence>
<evidence type="ECO:0000256" key="11">
    <source>
        <dbReference type="SAM" id="Phobius"/>
    </source>
</evidence>
<evidence type="ECO:0000256" key="1">
    <source>
        <dbReference type="ARBA" id="ARBA00004141"/>
    </source>
</evidence>